<gene>
    <name evidence="1" type="ORF">TREVI0001_2142</name>
</gene>
<protein>
    <submittedName>
        <fullName evidence="1">Uncharacterized protein</fullName>
    </submittedName>
</protein>
<dbReference type="Proteomes" id="UP000004509">
    <property type="component" value="Unassembled WGS sequence"/>
</dbReference>
<sequence>MERRRIADGKTCLSKDLTYLCRQSAVPLSLHCSTSLSGANWLFHQFISRTFCLTKDVYTVYNIHRI</sequence>
<organism evidence="1 2">
    <name type="scientific">Treponema vincentii ATCC 35580</name>
    <dbReference type="NCBI Taxonomy" id="596324"/>
    <lineage>
        <taxon>Bacteria</taxon>
        <taxon>Pseudomonadati</taxon>
        <taxon>Spirochaetota</taxon>
        <taxon>Spirochaetia</taxon>
        <taxon>Spirochaetales</taxon>
        <taxon>Treponemataceae</taxon>
        <taxon>Treponema</taxon>
    </lineage>
</organism>
<name>C8PQN4_9SPIR</name>
<proteinExistence type="predicted"/>
<dbReference type="AlphaFoldDB" id="C8PQN4"/>
<evidence type="ECO:0000313" key="1">
    <source>
        <dbReference type="EMBL" id="EEV20389.1"/>
    </source>
</evidence>
<evidence type="ECO:0000313" key="2">
    <source>
        <dbReference type="Proteomes" id="UP000004509"/>
    </source>
</evidence>
<comment type="caution">
    <text evidence="1">The sequence shown here is derived from an EMBL/GenBank/DDBJ whole genome shotgun (WGS) entry which is preliminary data.</text>
</comment>
<dbReference type="EMBL" id="ACYH01000037">
    <property type="protein sequence ID" value="EEV20389.1"/>
    <property type="molecule type" value="Genomic_DNA"/>
</dbReference>
<dbReference type="STRING" id="596324.TREVI0001_2142"/>
<accession>C8PQN4</accession>
<reference evidence="1 2" key="1">
    <citation type="submission" date="2009-07" db="EMBL/GenBank/DDBJ databases">
        <authorList>
            <person name="Madupu R."/>
            <person name="Sebastian Y."/>
            <person name="Durkin A.S."/>
            <person name="Torralba M."/>
            <person name="Methe B."/>
            <person name="Sutton G.G."/>
            <person name="Strausberg R.L."/>
            <person name="Nelson K.E."/>
        </authorList>
    </citation>
    <scope>NUCLEOTIDE SEQUENCE [LARGE SCALE GENOMIC DNA]</scope>
    <source>
        <strain evidence="1 2">ATCC 35580</strain>
    </source>
</reference>